<dbReference type="GO" id="GO:0009055">
    <property type="term" value="F:electron transfer activity"/>
    <property type="evidence" value="ECO:0007669"/>
    <property type="project" value="InterPro"/>
</dbReference>
<dbReference type="InterPro" id="IPR011042">
    <property type="entry name" value="6-blade_b-propeller_TolB-like"/>
</dbReference>
<keyword evidence="1" id="KW-0479">Metal-binding</keyword>
<dbReference type="Pfam" id="PF00127">
    <property type="entry name" value="Copper-bind"/>
    <property type="match status" value="1"/>
</dbReference>
<evidence type="ECO:0000256" key="2">
    <source>
        <dbReference type="ARBA" id="ARBA00023008"/>
    </source>
</evidence>
<dbReference type="SUPFAM" id="SSF49503">
    <property type="entry name" value="Cupredoxins"/>
    <property type="match status" value="1"/>
</dbReference>
<feature type="domain" description="Blue (type 1) copper" evidence="3">
    <location>
        <begin position="545"/>
        <end position="657"/>
    </location>
</feature>
<keyword evidence="5" id="KW-1185">Reference proteome</keyword>
<dbReference type="AlphaFoldDB" id="A0A4R8M9A1"/>
<evidence type="ECO:0000259" key="3">
    <source>
        <dbReference type="Pfam" id="PF00127"/>
    </source>
</evidence>
<comment type="caution">
    <text evidence="4">The sequence shown here is derived from an EMBL/GenBank/DDBJ whole genome shotgun (WGS) entry which is preliminary data.</text>
</comment>
<proteinExistence type="predicted"/>
<keyword evidence="2" id="KW-0186">Copper</keyword>
<evidence type="ECO:0000313" key="4">
    <source>
        <dbReference type="EMBL" id="TDY61578.1"/>
    </source>
</evidence>
<dbReference type="Proteomes" id="UP000294824">
    <property type="component" value="Unassembled WGS sequence"/>
</dbReference>
<gene>
    <name evidence="4" type="ORF">DFQ06_2917</name>
</gene>
<dbReference type="EMBL" id="SORL01000009">
    <property type="protein sequence ID" value="TDY61578.1"/>
    <property type="molecule type" value="Genomic_DNA"/>
</dbReference>
<accession>A0A4R8M9A1</accession>
<dbReference type="CDD" id="cd04233">
    <property type="entry name" value="Auracyanin"/>
    <property type="match status" value="1"/>
</dbReference>
<dbReference type="Gene3D" id="2.60.40.420">
    <property type="entry name" value="Cupredoxins - blue copper proteins"/>
    <property type="match status" value="1"/>
</dbReference>
<dbReference type="InterPro" id="IPR000923">
    <property type="entry name" value="BlueCu_1"/>
</dbReference>
<dbReference type="PANTHER" id="PTHR33546">
    <property type="entry name" value="LARGE, MULTIFUNCTIONAL SECRETED PROTEIN-RELATED"/>
    <property type="match status" value="1"/>
</dbReference>
<reference evidence="4 5" key="1">
    <citation type="submission" date="2019-03" db="EMBL/GenBank/DDBJ databases">
        <title>Genomic Encyclopedia of Type Strains, Phase III (KMG-III): the genomes of soil and plant-associated and newly described type strains.</title>
        <authorList>
            <person name="Whitman W."/>
        </authorList>
    </citation>
    <scope>NUCLEOTIDE SEQUENCE [LARGE SCALE GENOMIC DNA]</scope>
    <source>
        <strain evidence="4 5">CECT 8301</strain>
    </source>
</reference>
<dbReference type="Gene3D" id="2.120.10.30">
    <property type="entry name" value="TolB, C-terminal domain"/>
    <property type="match status" value="1"/>
</dbReference>
<sequence>MKIINKTIVIIAVLLVNQFGFSQKDKMLNSAQAIKEAEYYKIVDVPIPNDIKLEVGGLALTDKNQLGVSTRRGEVWLVNNPYSKTPEFNRFAHGMHETLGLAYKDNGFYLAQRGELTRLEDKDNDGVADLYKTVYSWPLSGNYHEYSYGPKFDKNGDMILTLNVSWYKGGKSFAKWRGWLVKVTTEGEFTPIAAGLRSPAGFAINDNNDIFYTENQGDWVGSGRMSHLEIGDFAGHAESLKWTDEPNSPLKLKPEDIEKQSGLSMYDYAKKEKALKSAAIWFPHTILGISTSDILYDTTNGKFGPFEGQQFVGDQGHSKIMRVYMEKVNGVYQGAAFGFVEGFSSGVLRMIWGKDNNMFVGMTSRGWASTGKKAYGLQRLVWSGKTPFEIKTMKALDDGFEFEFTKPINKKLAEDLSNYKMSTFTYKYHDTYGSPIVDQQKSMVHKAEISADGLKVKLTIHGMRLGFIHQIEMPKLKSASGELLLHNTGYYTLNQVPGGELKSPQMHIAKTSNKKVDQPKRVNTMPSSWGEHGADEKVVIGTIPGLKYDTEEITINRNSKIQLTLNNNDDMIHNVVITKPGKETPLKIGEMALNLGLDGPDLNYVPFSDLVLFHSGTVGPESNETIYFTSPSEPGEYWIVCTFPGHSFTMRTKLIVK</sequence>
<dbReference type="RefSeq" id="WP_133968307.1">
    <property type="nucleotide sequence ID" value="NZ_SORL01000009.1"/>
</dbReference>
<protein>
    <submittedName>
        <fullName evidence="4">Azurin</fullName>
    </submittedName>
</protein>
<dbReference type="InterPro" id="IPR008972">
    <property type="entry name" value="Cupredoxin"/>
</dbReference>
<dbReference type="PANTHER" id="PTHR33546:SF1">
    <property type="entry name" value="LARGE, MULTIFUNCTIONAL SECRETED PROTEIN"/>
    <property type="match status" value="1"/>
</dbReference>
<name>A0A4R8M9A1_9FLAO</name>
<dbReference type="SUPFAM" id="SSF63829">
    <property type="entry name" value="Calcium-dependent phosphotriesterase"/>
    <property type="match status" value="1"/>
</dbReference>
<evidence type="ECO:0000313" key="5">
    <source>
        <dbReference type="Proteomes" id="UP000294824"/>
    </source>
</evidence>
<organism evidence="4 5">
    <name type="scientific">Algibacter lectus</name>
    <dbReference type="NCBI Taxonomy" id="221126"/>
    <lineage>
        <taxon>Bacteria</taxon>
        <taxon>Pseudomonadati</taxon>
        <taxon>Bacteroidota</taxon>
        <taxon>Flavobacteriia</taxon>
        <taxon>Flavobacteriales</taxon>
        <taxon>Flavobacteriaceae</taxon>
        <taxon>Algibacter</taxon>
    </lineage>
</organism>
<dbReference type="GO" id="GO:0005507">
    <property type="term" value="F:copper ion binding"/>
    <property type="evidence" value="ECO:0007669"/>
    <property type="project" value="InterPro"/>
</dbReference>
<evidence type="ECO:0000256" key="1">
    <source>
        <dbReference type="ARBA" id="ARBA00022723"/>
    </source>
</evidence>